<evidence type="ECO:0000313" key="1">
    <source>
        <dbReference type="EMBL" id="KAA3479299.1"/>
    </source>
</evidence>
<keyword evidence="2" id="KW-1185">Reference proteome</keyword>
<protein>
    <submittedName>
        <fullName evidence="1">Putative LRR receptor-like serine/threonine-protein kinase</fullName>
    </submittedName>
</protein>
<gene>
    <name evidence="1" type="ORF">EPI10_019825</name>
</gene>
<dbReference type="GO" id="GO:0016301">
    <property type="term" value="F:kinase activity"/>
    <property type="evidence" value="ECO:0007669"/>
    <property type="project" value="UniProtKB-KW"/>
</dbReference>
<dbReference type="OrthoDB" id="991447at2759"/>
<dbReference type="Proteomes" id="UP000325315">
    <property type="component" value="Unassembled WGS sequence"/>
</dbReference>
<proteinExistence type="predicted"/>
<keyword evidence="1" id="KW-0418">Kinase</keyword>
<keyword evidence="1" id="KW-0808">Transferase</keyword>
<sequence>MKTYLQAFDLREVINADVEPPPLRANPTLAQIRQRAKRYKAMSCLQNRLWPVSLQNKHETDLRRNFNELKEQGSNNS</sequence>
<reference evidence="2" key="1">
    <citation type="journal article" date="2019" name="Plant Biotechnol. J.">
        <title>Genome sequencing of the Australian wild diploid species Gossypium australe highlights disease resistance and delayed gland morphogenesis.</title>
        <authorList>
            <person name="Cai Y."/>
            <person name="Cai X."/>
            <person name="Wang Q."/>
            <person name="Wang P."/>
            <person name="Zhang Y."/>
            <person name="Cai C."/>
            <person name="Xu Y."/>
            <person name="Wang K."/>
            <person name="Zhou Z."/>
            <person name="Wang C."/>
            <person name="Geng S."/>
            <person name="Li B."/>
            <person name="Dong Q."/>
            <person name="Hou Y."/>
            <person name="Wang H."/>
            <person name="Ai P."/>
            <person name="Liu Z."/>
            <person name="Yi F."/>
            <person name="Sun M."/>
            <person name="An G."/>
            <person name="Cheng J."/>
            <person name="Zhang Y."/>
            <person name="Shi Q."/>
            <person name="Xie Y."/>
            <person name="Shi X."/>
            <person name="Chang Y."/>
            <person name="Huang F."/>
            <person name="Chen Y."/>
            <person name="Hong S."/>
            <person name="Mi L."/>
            <person name="Sun Q."/>
            <person name="Zhang L."/>
            <person name="Zhou B."/>
            <person name="Peng R."/>
            <person name="Zhang X."/>
            <person name="Liu F."/>
        </authorList>
    </citation>
    <scope>NUCLEOTIDE SEQUENCE [LARGE SCALE GENOMIC DNA]</scope>
    <source>
        <strain evidence="2">cv. PA1801</strain>
    </source>
</reference>
<comment type="caution">
    <text evidence="1">The sequence shown here is derived from an EMBL/GenBank/DDBJ whole genome shotgun (WGS) entry which is preliminary data.</text>
</comment>
<keyword evidence="1" id="KW-0675">Receptor</keyword>
<accession>A0A5B6WC47</accession>
<evidence type="ECO:0000313" key="2">
    <source>
        <dbReference type="Proteomes" id="UP000325315"/>
    </source>
</evidence>
<dbReference type="AlphaFoldDB" id="A0A5B6WC47"/>
<name>A0A5B6WC47_9ROSI</name>
<dbReference type="EMBL" id="SMMG02000003">
    <property type="protein sequence ID" value="KAA3479299.1"/>
    <property type="molecule type" value="Genomic_DNA"/>
</dbReference>
<organism evidence="1 2">
    <name type="scientific">Gossypium australe</name>
    <dbReference type="NCBI Taxonomy" id="47621"/>
    <lineage>
        <taxon>Eukaryota</taxon>
        <taxon>Viridiplantae</taxon>
        <taxon>Streptophyta</taxon>
        <taxon>Embryophyta</taxon>
        <taxon>Tracheophyta</taxon>
        <taxon>Spermatophyta</taxon>
        <taxon>Magnoliopsida</taxon>
        <taxon>eudicotyledons</taxon>
        <taxon>Gunneridae</taxon>
        <taxon>Pentapetalae</taxon>
        <taxon>rosids</taxon>
        <taxon>malvids</taxon>
        <taxon>Malvales</taxon>
        <taxon>Malvaceae</taxon>
        <taxon>Malvoideae</taxon>
        <taxon>Gossypium</taxon>
    </lineage>
</organism>